<accession>A0A150SQG3</accession>
<organism evidence="2 3">
    <name type="scientific">Sorangium cellulosum</name>
    <name type="common">Polyangium cellulosum</name>
    <dbReference type="NCBI Taxonomy" id="56"/>
    <lineage>
        <taxon>Bacteria</taxon>
        <taxon>Pseudomonadati</taxon>
        <taxon>Myxococcota</taxon>
        <taxon>Polyangia</taxon>
        <taxon>Polyangiales</taxon>
        <taxon>Polyangiaceae</taxon>
        <taxon>Sorangium</taxon>
    </lineage>
</organism>
<gene>
    <name evidence="2" type="ORF">BE17_00200</name>
</gene>
<protein>
    <submittedName>
        <fullName evidence="2">Uncharacterized protein</fullName>
    </submittedName>
</protein>
<proteinExistence type="predicted"/>
<reference evidence="2 3" key="1">
    <citation type="submission" date="2014-02" db="EMBL/GenBank/DDBJ databases">
        <title>The small core and large imbalanced accessory genome model reveals a collaborative survival strategy of Sorangium cellulosum strains in nature.</title>
        <authorList>
            <person name="Han K."/>
            <person name="Peng R."/>
            <person name="Blom J."/>
            <person name="Li Y.-Z."/>
        </authorList>
    </citation>
    <scope>NUCLEOTIDE SEQUENCE [LARGE SCALE GENOMIC DNA]</scope>
    <source>
        <strain evidence="2 3">So0011-07</strain>
    </source>
</reference>
<evidence type="ECO:0000313" key="3">
    <source>
        <dbReference type="Proteomes" id="UP000075635"/>
    </source>
</evidence>
<name>A0A150SQG3_SORCE</name>
<dbReference type="AlphaFoldDB" id="A0A150SQG3"/>
<comment type="caution">
    <text evidence="2">The sequence shown here is derived from an EMBL/GenBank/DDBJ whole genome shotgun (WGS) entry which is preliminary data.</text>
</comment>
<sequence>MSEARGQHGCTHDDPPRCDAEGVKLHQRANTTANISNVAFAVGGAALITGLVVVLTAPSSQAAPPAALEVRLWPEVGVGTAGMSLRGSF</sequence>
<dbReference type="EMBL" id="JEMB01000709">
    <property type="protein sequence ID" value="KYF94705.1"/>
    <property type="molecule type" value="Genomic_DNA"/>
</dbReference>
<dbReference type="Proteomes" id="UP000075635">
    <property type="component" value="Unassembled WGS sequence"/>
</dbReference>
<evidence type="ECO:0000256" key="1">
    <source>
        <dbReference type="SAM" id="MobiDB-lite"/>
    </source>
</evidence>
<feature type="compositionally biased region" description="Basic and acidic residues" evidence="1">
    <location>
        <begin position="10"/>
        <end position="20"/>
    </location>
</feature>
<feature type="region of interest" description="Disordered" evidence="1">
    <location>
        <begin position="1"/>
        <end position="20"/>
    </location>
</feature>
<evidence type="ECO:0000313" key="2">
    <source>
        <dbReference type="EMBL" id="KYF94705.1"/>
    </source>
</evidence>